<reference evidence="4" key="1">
    <citation type="journal article" date="2019" name="Int. J. Syst. Evol. Microbiol.">
        <title>The Global Catalogue of Microorganisms (GCM) 10K type strain sequencing project: providing services to taxonomists for standard genome sequencing and annotation.</title>
        <authorList>
            <consortium name="The Broad Institute Genomics Platform"/>
            <consortium name="The Broad Institute Genome Sequencing Center for Infectious Disease"/>
            <person name="Wu L."/>
            <person name="Ma J."/>
        </authorList>
    </citation>
    <scope>NUCLEOTIDE SEQUENCE [LARGE SCALE GENOMIC DNA]</scope>
    <source>
        <strain evidence="4">CGMCC 1.12286</strain>
    </source>
</reference>
<dbReference type="Pfam" id="PF08531">
    <property type="entry name" value="Bac_rhamnosid_N"/>
    <property type="match status" value="1"/>
</dbReference>
<name>A0ABW4JT73_9BACL</name>
<dbReference type="PANTHER" id="PTHR34987:SF2">
    <property type="entry name" value="B, PUTATIVE (AFU_ORTHOLOGUE AFUA_7G05040)-RELATED"/>
    <property type="match status" value="1"/>
</dbReference>
<dbReference type="InterPro" id="IPR012341">
    <property type="entry name" value="6hp_glycosidase-like_sf"/>
</dbReference>
<dbReference type="Proteomes" id="UP001597079">
    <property type="component" value="Unassembled WGS sequence"/>
</dbReference>
<comment type="caution">
    <text evidence="3">The sequence shown here is derived from an EMBL/GenBank/DDBJ whole genome shotgun (WGS) entry which is preliminary data.</text>
</comment>
<dbReference type="InterPro" id="IPR008979">
    <property type="entry name" value="Galactose-bd-like_sf"/>
</dbReference>
<accession>A0ABW4JT73</accession>
<evidence type="ECO:0000313" key="4">
    <source>
        <dbReference type="Proteomes" id="UP001597079"/>
    </source>
</evidence>
<sequence>MSKPKEAKFVWCDSTGQGRNLFARFRKDFLIEDSVESAELNIFADTSYQLFINGQFLQFGPVRFDPHFPQYDTHDIAPYLRPGKNVIAVQVNYFGHKTFMSMQSGAGMIAWGTVVQKSGQTVELGTQAGTWKCTPDHAHGRYAPKASFALKAIDLYDQNFAEIGWNDTDFTDTHWDVAVELSNQAIWGELSSRNIPYMSLEPISISRVLHVLPLEKREDLYSFDLPLPFVGEDAGEDFSPFVAYTTWIYSPADQVVTAGVFYGETWINGEKLPSGAEAINKNMRFQQRFPLKKGWNHYFGQVNAYQDILHHYLALPSDCGLFVSAVRNAGSNEIFLHTPILTRDEYAQFIQDKPVPYAPDDPLAEIGGWVHVAAHESAQSPCRETSWDDYGEPLEVVAPNQLEGHVFSLADYPHGFSITFELDQTRLVLPELSFVGVQGATVDLTYSEHLLPDRMHLKHVHYYGLGDRMICSEDESDWLLSQPRGFRYGKITVRNTSRDVTVKQVLLRSANYPVELKGAFACSDPLFNEIWQLGLRTQAANMEDIYEDCPTRERGMYGRDTIIQYCVNLATFGDHALMRRCLELFGQSPDDTGKFRACYPNTGDYTISDFALNMLEGYRIYYEMTGDKAFIRTYWQAMQNNLAWFHELADERADLLLDSEWDVHRNIKAMYGGFHGDLMIKEGYMDNTGIHCVFSCVYLIALQSAVVLAEAIGEVAEVQALQRRIDILSKSIYEQFWNPDLGCYSDNLERTTHSVHASLFAVRAGVVDAAQSASIQHFAARELRSLFVDGYSPQHGVLISPSYAFYILDALYQLGMAETAERLIRQGWGWMLAQGLRTCPEYFDLNLSLCHAWSASPTFYLSKQLLGVHFPEAPNLDVVDIRVQAHSVTEAEGAFPHPRGCIEVKWHTEAHGRVLDYVKVPAGVRVGTVSLFDVPVVQMS</sequence>
<gene>
    <name evidence="3" type="ORF">ACFSB2_25855</name>
</gene>
<protein>
    <submittedName>
        <fullName evidence="3">Alpha-L-rhamnosidase N-terminal domain-containing protein</fullName>
    </submittedName>
</protein>
<evidence type="ECO:0000313" key="3">
    <source>
        <dbReference type="EMBL" id="MFD1678097.1"/>
    </source>
</evidence>
<dbReference type="Gene3D" id="1.50.10.10">
    <property type="match status" value="1"/>
</dbReference>
<dbReference type="InterPro" id="IPR008928">
    <property type="entry name" value="6-hairpin_glycosidase_sf"/>
</dbReference>
<keyword evidence="4" id="KW-1185">Reference proteome</keyword>
<feature type="domain" description="Alpha-L-rhamnosidase six-hairpin glycosidase" evidence="2">
    <location>
        <begin position="517"/>
        <end position="863"/>
    </location>
</feature>
<dbReference type="InterPro" id="IPR035396">
    <property type="entry name" value="Bac_rhamnosid6H"/>
</dbReference>
<dbReference type="Gene3D" id="2.60.420.10">
    <property type="entry name" value="Maltose phosphorylase, domain 3"/>
    <property type="match status" value="1"/>
</dbReference>
<dbReference type="PANTHER" id="PTHR34987">
    <property type="entry name" value="C, PUTATIVE (AFU_ORTHOLOGUE AFUA_3G02880)-RELATED"/>
    <property type="match status" value="1"/>
</dbReference>
<feature type="domain" description="Bacterial alpha-L-rhamnosidase N-terminal" evidence="1">
    <location>
        <begin position="34"/>
        <end position="184"/>
    </location>
</feature>
<dbReference type="InterPro" id="IPR013737">
    <property type="entry name" value="Bac_rhamnosid_N"/>
</dbReference>
<dbReference type="SUPFAM" id="SSF49785">
    <property type="entry name" value="Galactose-binding domain-like"/>
    <property type="match status" value="1"/>
</dbReference>
<evidence type="ECO:0000259" key="2">
    <source>
        <dbReference type="Pfam" id="PF17389"/>
    </source>
</evidence>
<organism evidence="3 4">
    <name type="scientific">Alicyclobacillus fodiniaquatilis</name>
    <dbReference type="NCBI Taxonomy" id="1661150"/>
    <lineage>
        <taxon>Bacteria</taxon>
        <taxon>Bacillati</taxon>
        <taxon>Bacillota</taxon>
        <taxon>Bacilli</taxon>
        <taxon>Bacillales</taxon>
        <taxon>Alicyclobacillaceae</taxon>
        <taxon>Alicyclobacillus</taxon>
    </lineage>
</organism>
<dbReference type="Pfam" id="PF17389">
    <property type="entry name" value="Bac_rhamnosid6H"/>
    <property type="match status" value="1"/>
</dbReference>
<dbReference type="EMBL" id="JBHUCX010000100">
    <property type="protein sequence ID" value="MFD1678097.1"/>
    <property type="molecule type" value="Genomic_DNA"/>
</dbReference>
<dbReference type="RefSeq" id="WP_377946085.1">
    <property type="nucleotide sequence ID" value="NZ_JBHUCX010000100.1"/>
</dbReference>
<dbReference type="SUPFAM" id="SSF48208">
    <property type="entry name" value="Six-hairpin glycosidases"/>
    <property type="match status" value="1"/>
</dbReference>
<dbReference type="Gene3D" id="2.60.120.260">
    <property type="entry name" value="Galactose-binding domain-like"/>
    <property type="match status" value="2"/>
</dbReference>
<proteinExistence type="predicted"/>
<evidence type="ECO:0000259" key="1">
    <source>
        <dbReference type="Pfam" id="PF08531"/>
    </source>
</evidence>